<evidence type="ECO:0000256" key="4">
    <source>
        <dbReference type="ARBA" id="ARBA00022692"/>
    </source>
</evidence>
<dbReference type="Proteomes" id="UP001320245">
    <property type="component" value="Unassembled WGS sequence"/>
</dbReference>
<accession>A0AAN9YM96</accession>
<feature type="domain" description="Sodium/calcium exchanger membrane region" evidence="10">
    <location>
        <begin position="13"/>
        <end position="153"/>
    </location>
</feature>
<dbReference type="FunFam" id="1.20.1420.30:FF:000039">
    <property type="entry name" value="WGS project CABT00000000 data, contig 2.3"/>
    <property type="match status" value="1"/>
</dbReference>
<dbReference type="Pfam" id="PF01699">
    <property type="entry name" value="Na_Ca_ex"/>
    <property type="match status" value="2"/>
</dbReference>
<keyword evidence="4 8" id="KW-0812">Transmembrane</keyword>
<keyword evidence="3" id="KW-0813">Transport</keyword>
<keyword evidence="12" id="KW-1185">Reference proteome</keyword>
<evidence type="ECO:0000313" key="12">
    <source>
        <dbReference type="Proteomes" id="UP001320245"/>
    </source>
</evidence>
<feature type="transmembrane region" description="Helical" evidence="8">
    <location>
        <begin position="135"/>
        <end position="156"/>
    </location>
</feature>
<dbReference type="GO" id="GO:0005886">
    <property type="term" value="C:plasma membrane"/>
    <property type="evidence" value="ECO:0007669"/>
    <property type="project" value="TreeGrafter"/>
</dbReference>
<dbReference type="GO" id="GO:0006874">
    <property type="term" value="P:intracellular calcium ion homeostasis"/>
    <property type="evidence" value="ECO:0007669"/>
    <property type="project" value="TreeGrafter"/>
</dbReference>
<keyword evidence="5 8" id="KW-1133">Transmembrane helix</keyword>
<reference evidence="11 12" key="1">
    <citation type="journal article" date="2023" name="PLoS ONE">
        <title>Cytospora paraplurivora sp. nov. isolated from orchards with fruit tree decline syndrome in Ontario, Canada.</title>
        <authorList>
            <person name="Ilyukhin E."/>
            <person name="Nguyen H.D.T."/>
            <person name="Castle A.J."/>
            <person name="Ellouze W."/>
        </authorList>
    </citation>
    <scope>NUCLEOTIDE SEQUENCE [LARGE SCALE GENOMIC DNA]</scope>
    <source>
        <strain evidence="11 12">FDS-564</strain>
    </source>
</reference>
<comment type="caution">
    <text evidence="11">The sequence shown here is derived from an EMBL/GenBank/DDBJ whole genome shotgun (WGS) entry which is preliminary data.</text>
</comment>
<dbReference type="Gene3D" id="1.20.1420.30">
    <property type="entry name" value="NCX, central ion-binding region"/>
    <property type="match status" value="2"/>
</dbReference>
<feature type="transmembrane region" description="Helical" evidence="8">
    <location>
        <begin position="358"/>
        <end position="379"/>
    </location>
</feature>
<evidence type="ECO:0000256" key="7">
    <source>
        <dbReference type="SAM" id="MobiDB-lite"/>
    </source>
</evidence>
<dbReference type="GO" id="GO:0005262">
    <property type="term" value="F:calcium channel activity"/>
    <property type="evidence" value="ECO:0007669"/>
    <property type="project" value="TreeGrafter"/>
</dbReference>
<evidence type="ECO:0000256" key="9">
    <source>
        <dbReference type="SAM" id="SignalP"/>
    </source>
</evidence>
<feature type="signal peptide" evidence="9">
    <location>
        <begin position="1"/>
        <end position="20"/>
    </location>
</feature>
<evidence type="ECO:0000313" key="11">
    <source>
        <dbReference type="EMBL" id="KAK7747932.1"/>
    </source>
</evidence>
<dbReference type="EMBL" id="JAJSPL020000003">
    <property type="protein sequence ID" value="KAK7747932.1"/>
    <property type="molecule type" value="Genomic_DNA"/>
</dbReference>
<feature type="region of interest" description="Disordered" evidence="7">
    <location>
        <begin position="211"/>
        <end position="233"/>
    </location>
</feature>
<dbReference type="GO" id="GO:0008273">
    <property type="term" value="F:calcium, potassium:sodium antiporter activity"/>
    <property type="evidence" value="ECO:0007669"/>
    <property type="project" value="TreeGrafter"/>
</dbReference>
<feature type="domain" description="Sodium/calcium exchanger membrane region" evidence="10">
    <location>
        <begin position="255"/>
        <end position="401"/>
    </location>
</feature>
<dbReference type="PANTHER" id="PTHR10846:SF8">
    <property type="entry name" value="INNER MEMBRANE PROTEIN YRBG"/>
    <property type="match status" value="1"/>
</dbReference>
<feature type="chain" id="PRO_5042931572" description="Sodium/calcium exchanger membrane region domain-containing protein" evidence="9">
    <location>
        <begin position="21"/>
        <end position="407"/>
    </location>
</feature>
<feature type="transmembrane region" description="Helical" evidence="8">
    <location>
        <begin position="111"/>
        <end position="129"/>
    </location>
</feature>
<feature type="transmembrane region" description="Helical" evidence="8">
    <location>
        <begin position="80"/>
        <end position="99"/>
    </location>
</feature>
<evidence type="ECO:0000256" key="1">
    <source>
        <dbReference type="ARBA" id="ARBA00004141"/>
    </source>
</evidence>
<dbReference type="PANTHER" id="PTHR10846">
    <property type="entry name" value="SODIUM/POTASSIUM/CALCIUM EXCHANGER"/>
    <property type="match status" value="1"/>
</dbReference>
<name>A0AAN9YM96_9PEZI</name>
<protein>
    <recommendedName>
        <fullName evidence="10">Sodium/calcium exchanger membrane region domain-containing protein</fullName>
    </recommendedName>
</protein>
<comment type="subcellular location">
    <subcellularLocation>
        <location evidence="1">Membrane</location>
        <topology evidence="1">Multi-pass membrane protein</topology>
    </subcellularLocation>
</comment>
<evidence type="ECO:0000256" key="8">
    <source>
        <dbReference type="SAM" id="Phobius"/>
    </source>
</evidence>
<dbReference type="AlphaFoldDB" id="A0AAN9YM96"/>
<keyword evidence="6 8" id="KW-0472">Membrane</keyword>
<evidence type="ECO:0000256" key="3">
    <source>
        <dbReference type="ARBA" id="ARBA00022449"/>
    </source>
</evidence>
<comment type="similarity">
    <text evidence="2">Belongs to the Ca(2+):cation antiporter (CaCA) (TC 2.A.19) family. SLC24A subfamily.</text>
</comment>
<organism evidence="11 12">
    <name type="scientific">Cytospora paraplurivora</name>
    <dbReference type="NCBI Taxonomy" id="2898453"/>
    <lineage>
        <taxon>Eukaryota</taxon>
        <taxon>Fungi</taxon>
        <taxon>Dikarya</taxon>
        <taxon>Ascomycota</taxon>
        <taxon>Pezizomycotina</taxon>
        <taxon>Sordariomycetes</taxon>
        <taxon>Sordariomycetidae</taxon>
        <taxon>Diaporthales</taxon>
        <taxon>Cytosporaceae</taxon>
        <taxon>Cytospora</taxon>
    </lineage>
</organism>
<feature type="transmembrane region" description="Helical" evidence="8">
    <location>
        <begin position="386"/>
        <end position="404"/>
    </location>
</feature>
<keyword evidence="9" id="KW-0732">Signal</keyword>
<keyword evidence="3" id="KW-0050">Antiport</keyword>
<dbReference type="InterPro" id="IPR004837">
    <property type="entry name" value="NaCa_Exmemb"/>
</dbReference>
<dbReference type="InterPro" id="IPR004481">
    <property type="entry name" value="K/Na/Ca-exchanger"/>
</dbReference>
<gene>
    <name evidence="11" type="ORF">SLS53_001184</name>
</gene>
<sequence>MAQFGETESLAFALASFACGLFLLERGADNFVDSAAVIAERLGVSPVLVGLLTCGAEWEELVVMVVALGQGQYPMALGNLMGSSIANVLGSFSLGLLCAQNVMVFDRSARIYSTALLGLVSAFVLALYVPAQAKWMAGIGLVVAFVFYVASVTWLISKGVLAAPEDDSDLELDSYSASDSDSDTEPTALEYNLEWDGVEDEHKGVTRSVHELQGPSCSSGASDENAGGLLPAGTMRSDERRKVHKPLRKHVSKLLFGLGSLALSGYVLAHSARTIGDGLGLSGTVTGTTILSLATTLPEKLVAVLAGSRHQQGILVANAVGSNIFLVTLCGGVLFIWGAAGHAGDTANVGGGGGETRAIFSLGEALVMWASSAALFLVVVVGGRRWMGFVLICSYVGFLCLEVIRAT</sequence>
<evidence type="ECO:0000259" key="10">
    <source>
        <dbReference type="Pfam" id="PF01699"/>
    </source>
</evidence>
<feature type="transmembrane region" description="Helical" evidence="8">
    <location>
        <begin position="250"/>
        <end position="269"/>
    </location>
</feature>
<evidence type="ECO:0000256" key="2">
    <source>
        <dbReference type="ARBA" id="ARBA00005364"/>
    </source>
</evidence>
<evidence type="ECO:0000256" key="5">
    <source>
        <dbReference type="ARBA" id="ARBA00022989"/>
    </source>
</evidence>
<feature type="transmembrane region" description="Helical" evidence="8">
    <location>
        <begin position="315"/>
        <end position="338"/>
    </location>
</feature>
<proteinExistence type="inferred from homology"/>
<evidence type="ECO:0000256" key="6">
    <source>
        <dbReference type="ARBA" id="ARBA00023136"/>
    </source>
</evidence>
<dbReference type="InterPro" id="IPR044880">
    <property type="entry name" value="NCX_ion-bd_dom_sf"/>
</dbReference>